<accession>A0ABR6URG1</accession>
<reference evidence="2 3" key="1">
    <citation type="journal article" date="2020" name="Microorganisms">
        <title>Reliable Identification of Environmental Pseudomonas Isolates Using the rpoD Gene.</title>
        <authorList>
            <consortium name="The Broad Institute Genome Sequencing Platform"/>
            <person name="Girard L."/>
            <person name="Lood C."/>
            <person name="Rokni-Zadeh H."/>
            <person name="van Noort V."/>
            <person name="Lavigne R."/>
            <person name="De Mot R."/>
        </authorList>
    </citation>
    <scope>NUCLEOTIDE SEQUENCE [LARGE SCALE GENOMIC DNA]</scope>
    <source>
        <strain evidence="2 3">SWRI196</strain>
    </source>
</reference>
<dbReference type="RefSeq" id="WP_186655902.1">
    <property type="nucleotide sequence ID" value="NZ_JABWQV010000054.1"/>
</dbReference>
<comment type="caution">
    <text evidence="2">The sequence shown here is derived from an EMBL/GenBank/DDBJ whole genome shotgun (WGS) entry which is preliminary data.</text>
</comment>
<feature type="region of interest" description="Disordered" evidence="1">
    <location>
        <begin position="1"/>
        <end position="21"/>
    </location>
</feature>
<gene>
    <name evidence="2" type="ORF">HU811_11350</name>
</gene>
<dbReference type="EMBL" id="JABWQV010000054">
    <property type="protein sequence ID" value="MBC3347228.1"/>
    <property type="molecule type" value="Genomic_DNA"/>
</dbReference>
<dbReference type="Proteomes" id="UP000617171">
    <property type="component" value="Unassembled WGS sequence"/>
</dbReference>
<evidence type="ECO:0000313" key="2">
    <source>
        <dbReference type="EMBL" id="MBC3347228.1"/>
    </source>
</evidence>
<evidence type="ECO:0000256" key="1">
    <source>
        <dbReference type="SAM" id="MobiDB-lite"/>
    </source>
</evidence>
<proteinExistence type="predicted"/>
<protein>
    <submittedName>
        <fullName evidence="2">Uncharacterized protein</fullName>
    </submittedName>
</protein>
<name>A0ABR6URG1_9PSED</name>
<evidence type="ECO:0000313" key="3">
    <source>
        <dbReference type="Proteomes" id="UP000617171"/>
    </source>
</evidence>
<keyword evidence="3" id="KW-1185">Reference proteome</keyword>
<organism evidence="2 3">
    <name type="scientific">Pseudomonas tehranensis</name>
    <dbReference type="NCBI Taxonomy" id="2745502"/>
    <lineage>
        <taxon>Bacteria</taxon>
        <taxon>Pseudomonadati</taxon>
        <taxon>Pseudomonadota</taxon>
        <taxon>Gammaproteobacteria</taxon>
        <taxon>Pseudomonadales</taxon>
        <taxon>Pseudomonadaceae</taxon>
        <taxon>Pseudomonas</taxon>
    </lineage>
</organism>
<sequence length="49" mass="5303">MNQTQVSAPFHQAASGNLSAASSKSFRAHAVKVPLEEVPINDIVVRRRS</sequence>